<name>A0A1I4E9Z7_9PROT</name>
<dbReference type="PANTHER" id="PTHR28047:SF5">
    <property type="entry name" value="PROTEIN DCG1"/>
    <property type="match status" value="1"/>
</dbReference>
<dbReference type="Pfam" id="PF01177">
    <property type="entry name" value="Asp_Glu_race"/>
    <property type="match status" value="1"/>
</dbReference>
<dbReference type="EMBL" id="FOSQ01000014">
    <property type="protein sequence ID" value="SFL01437.1"/>
    <property type="molecule type" value="Genomic_DNA"/>
</dbReference>
<dbReference type="InterPro" id="IPR052186">
    <property type="entry name" value="Hydantoin_racemase-like"/>
</dbReference>
<dbReference type="OrthoDB" id="7774147at2"/>
<dbReference type="InterPro" id="IPR015942">
    <property type="entry name" value="Asp/Glu/hydantoin_racemase"/>
</dbReference>
<dbReference type="GO" id="GO:0047661">
    <property type="term" value="F:amino-acid racemase activity"/>
    <property type="evidence" value="ECO:0007669"/>
    <property type="project" value="InterPro"/>
</dbReference>
<dbReference type="Proteomes" id="UP000199473">
    <property type="component" value="Unassembled WGS sequence"/>
</dbReference>
<dbReference type="AlphaFoldDB" id="A0A1I4E9Z7"/>
<protein>
    <submittedName>
        <fullName evidence="2">Asp/Glu/hydantoin racemase</fullName>
    </submittedName>
</protein>
<accession>A0A1I4E9Z7</accession>
<sequence>MTRLLLVNPNTNTRTTALMAAIAQRAAPAGVTVEGTTAATGAPLLDDPAKLAEGALAVRALVGATDLSAYAGVVVAAFGDPGLAESRAATAVPLTGIAEAAMAEAAALGRFVIVTTTGLLKPSIDARVAEYGHGARHAGTFLTPGDAATLMTDPARLEAALEETARRALVETGADAIIIGGGPLAAVAEALRPRFAVPIIEPVPAAVRLALSRAITPA</sequence>
<evidence type="ECO:0000313" key="3">
    <source>
        <dbReference type="Proteomes" id="UP000199473"/>
    </source>
</evidence>
<dbReference type="STRING" id="1123062.SAMN02745775_114104"/>
<dbReference type="Gene3D" id="3.40.50.12500">
    <property type="match status" value="1"/>
</dbReference>
<evidence type="ECO:0000256" key="1">
    <source>
        <dbReference type="ARBA" id="ARBA00038414"/>
    </source>
</evidence>
<reference evidence="2 3" key="1">
    <citation type="submission" date="2016-10" db="EMBL/GenBank/DDBJ databases">
        <authorList>
            <person name="de Groot N.N."/>
        </authorList>
    </citation>
    <scope>NUCLEOTIDE SEQUENCE [LARGE SCALE GENOMIC DNA]</scope>
    <source>
        <strain evidence="2 3">DSM 19981</strain>
    </source>
</reference>
<comment type="similarity">
    <text evidence="1">Belongs to the HyuE racemase family.</text>
</comment>
<dbReference type="PANTHER" id="PTHR28047">
    <property type="entry name" value="PROTEIN DCG1"/>
    <property type="match status" value="1"/>
</dbReference>
<organism evidence="2 3">
    <name type="scientific">Falsiroseomonas stagni DSM 19981</name>
    <dbReference type="NCBI Taxonomy" id="1123062"/>
    <lineage>
        <taxon>Bacteria</taxon>
        <taxon>Pseudomonadati</taxon>
        <taxon>Pseudomonadota</taxon>
        <taxon>Alphaproteobacteria</taxon>
        <taxon>Acetobacterales</taxon>
        <taxon>Roseomonadaceae</taxon>
        <taxon>Falsiroseomonas</taxon>
    </lineage>
</organism>
<keyword evidence="3" id="KW-1185">Reference proteome</keyword>
<dbReference type="RefSeq" id="WP_092962672.1">
    <property type="nucleotide sequence ID" value="NZ_FOSQ01000014.1"/>
</dbReference>
<gene>
    <name evidence="2" type="ORF">SAMN02745775_114104</name>
</gene>
<proteinExistence type="inferred from homology"/>
<evidence type="ECO:0000313" key="2">
    <source>
        <dbReference type="EMBL" id="SFL01437.1"/>
    </source>
</evidence>
<dbReference type="InterPro" id="IPR053714">
    <property type="entry name" value="Iso_Racemase_Enz_sf"/>
</dbReference>